<name>A0A319E9J3_ASPSB</name>
<keyword evidence="2" id="KW-1185">Reference proteome</keyword>
<sequence>MTSASLQLPVNLRRAAPLALAGKSPRDLVGGSTAAVPVAGRRHHVSVGLCVSLAGRVDGGGNEPPGRN</sequence>
<dbReference type="VEuPathDB" id="FungiDB:BO78DRAFT_397206"/>
<reference evidence="1 2" key="1">
    <citation type="submission" date="2018-02" db="EMBL/GenBank/DDBJ databases">
        <title>The genomes of Aspergillus section Nigri reveals drivers in fungal speciation.</title>
        <authorList>
            <consortium name="DOE Joint Genome Institute"/>
            <person name="Vesth T.C."/>
            <person name="Nybo J."/>
            <person name="Theobald S."/>
            <person name="Brandl J."/>
            <person name="Frisvad J.C."/>
            <person name="Nielsen K.F."/>
            <person name="Lyhne E.K."/>
            <person name="Kogle M.E."/>
            <person name="Kuo A."/>
            <person name="Riley R."/>
            <person name="Clum A."/>
            <person name="Nolan M."/>
            <person name="Lipzen A."/>
            <person name="Salamov A."/>
            <person name="Henrissat B."/>
            <person name="Wiebenga A."/>
            <person name="De vries R.P."/>
            <person name="Grigoriev I.V."/>
            <person name="Mortensen U.H."/>
            <person name="Andersen M.R."/>
            <person name="Baker S.E."/>
        </authorList>
    </citation>
    <scope>NUCLEOTIDE SEQUENCE [LARGE SCALE GENOMIC DNA]</scope>
    <source>
        <strain evidence="1 2">CBS 121057</strain>
    </source>
</reference>
<dbReference type="EMBL" id="KZ826349">
    <property type="protein sequence ID" value="PYI06481.1"/>
    <property type="molecule type" value="Genomic_DNA"/>
</dbReference>
<organism evidence="1 2">
    <name type="scientific">Aspergillus sclerotiicarbonarius (strain CBS 121057 / IBT 28362)</name>
    <dbReference type="NCBI Taxonomy" id="1448318"/>
    <lineage>
        <taxon>Eukaryota</taxon>
        <taxon>Fungi</taxon>
        <taxon>Dikarya</taxon>
        <taxon>Ascomycota</taxon>
        <taxon>Pezizomycotina</taxon>
        <taxon>Eurotiomycetes</taxon>
        <taxon>Eurotiomycetidae</taxon>
        <taxon>Eurotiales</taxon>
        <taxon>Aspergillaceae</taxon>
        <taxon>Aspergillus</taxon>
        <taxon>Aspergillus subgen. Circumdati</taxon>
    </lineage>
</organism>
<gene>
    <name evidence="1" type="ORF">BO78DRAFT_397206</name>
</gene>
<accession>A0A319E9J3</accession>
<proteinExistence type="predicted"/>
<dbReference type="Proteomes" id="UP000248423">
    <property type="component" value="Unassembled WGS sequence"/>
</dbReference>
<protein>
    <submittedName>
        <fullName evidence="1">Uncharacterized protein</fullName>
    </submittedName>
</protein>
<evidence type="ECO:0000313" key="2">
    <source>
        <dbReference type="Proteomes" id="UP000248423"/>
    </source>
</evidence>
<dbReference type="AlphaFoldDB" id="A0A319E9J3"/>
<evidence type="ECO:0000313" key="1">
    <source>
        <dbReference type="EMBL" id="PYI06481.1"/>
    </source>
</evidence>